<dbReference type="PROSITE" id="PS51900">
    <property type="entry name" value="CB"/>
    <property type="match status" value="1"/>
</dbReference>
<organism evidence="7 8">
    <name type="scientific">Solirubrobacter pauli</name>
    <dbReference type="NCBI Taxonomy" id="166793"/>
    <lineage>
        <taxon>Bacteria</taxon>
        <taxon>Bacillati</taxon>
        <taxon>Actinomycetota</taxon>
        <taxon>Thermoleophilia</taxon>
        <taxon>Solirubrobacterales</taxon>
        <taxon>Solirubrobacteraceae</taxon>
        <taxon>Solirubrobacter</taxon>
    </lineage>
</organism>
<comment type="caution">
    <text evidence="7">The sequence shown here is derived from an EMBL/GenBank/DDBJ whole genome shotgun (WGS) entry which is preliminary data.</text>
</comment>
<evidence type="ECO:0000313" key="8">
    <source>
        <dbReference type="Proteomes" id="UP000278962"/>
    </source>
</evidence>
<evidence type="ECO:0000313" key="7">
    <source>
        <dbReference type="EMBL" id="RKQ92983.1"/>
    </source>
</evidence>
<dbReference type="PANTHER" id="PTHR30349">
    <property type="entry name" value="PHAGE INTEGRASE-RELATED"/>
    <property type="match status" value="1"/>
</dbReference>
<keyword evidence="3" id="KW-0233">DNA recombination</keyword>
<accession>A0A660LGL8</accession>
<protein>
    <submittedName>
        <fullName evidence="7">Site-specific recombinase XerD</fullName>
    </submittedName>
</protein>
<evidence type="ECO:0000259" key="6">
    <source>
        <dbReference type="PROSITE" id="PS51900"/>
    </source>
</evidence>
<evidence type="ECO:0000256" key="4">
    <source>
        <dbReference type="PROSITE-ProRule" id="PRU01248"/>
    </source>
</evidence>
<dbReference type="Gene3D" id="1.10.150.130">
    <property type="match status" value="1"/>
</dbReference>
<evidence type="ECO:0000256" key="1">
    <source>
        <dbReference type="ARBA" id="ARBA00008857"/>
    </source>
</evidence>
<dbReference type="PANTHER" id="PTHR30349:SF64">
    <property type="entry name" value="PROPHAGE INTEGRASE INTD-RELATED"/>
    <property type="match status" value="1"/>
</dbReference>
<name>A0A660LGL8_9ACTN</name>
<dbReference type="InterPro" id="IPR044068">
    <property type="entry name" value="CB"/>
</dbReference>
<dbReference type="GO" id="GO:0015074">
    <property type="term" value="P:DNA integration"/>
    <property type="evidence" value="ECO:0007669"/>
    <property type="project" value="InterPro"/>
</dbReference>
<evidence type="ECO:0000256" key="2">
    <source>
        <dbReference type="ARBA" id="ARBA00023125"/>
    </source>
</evidence>
<keyword evidence="8" id="KW-1185">Reference proteome</keyword>
<dbReference type="GO" id="GO:0003677">
    <property type="term" value="F:DNA binding"/>
    <property type="evidence" value="ECO:0007669"/>
    <property type="project" value="UniProtKB-UniRule"/>
</dbReference>
<evidence type="ECO:0000259" key="5">
    <source>
        <dbReference type="PROSITE" id="PS51898"/>
    </source>
</evidence>
<reference evidence="7 8" key="1">
    <citation type="submission" date="2018-10" db="EMBL/GenBank/DDBJ databases">
        <title>Genomic Encyclopedia of Archaeal and Bacterial Type Strains, Phase II (KMG-II): from individual species to whole genera.</title>
        <authorList>
            <person name="Goeker M."/>
        </authorList>
    </citation>
    <scope>NUCLEOTIDE SEQUENCE [LARGE SCALE GENOMIC DNA]</scope>
    <source>
        <strain evidence="7 8">DSM 14954</strain>
    </source>
</reference>
<dbReference type="InterPro" id="IPR002104">
    <property type="entry name" value="Integrase_catalytic"/>
</dbReference>
<dbReference type="PROSITE" id="PS51898">
    <property type="entry name" value="TYR_RECOMBINASE"/>
    <property type="match status" value="1"/>
</dbReference>
<keyword evidence="2 4" id="KW-0238">DNA-binding</keyword>
<dbReference type="GO" id="GO:0006310">
    <property type="term" value="P:DNA recombination"/>
    <property type="evidence" value="ECO:0007669"/>
    <property type="project" value="UniProtKB-KW"/>
</dbReference>
<dbReference type="Proteomes" id="UP000278962">
    <property type="component" value="Unassembled WGS sequence"/>
</dbReference>
<dbReference type="SUPFAM" id="SSF56349">
    <property type="entry name" value="DNA breaking-rejoining enzymes"/>
    <property type="match status" value="1"/>
</dbReference>
<dbReference type="InterPro" id="IPR013762">
    <property type="entry name" value="Integrase-like_cat_sf"/>
</dbReference>
<dbReference type="EMBL" id="RBIL01000001">
    <property type="protein sequence ID" value="RKQ92983.1"/>
    <property type="molecule type" value="Genomic_DNA"/>
</dbReference>
<feature type="domain" description="Tyr recombinase" evidence="5">
    <location>
        <begin position="179"/>
        <end position="368"/>
    </location>
</feature>
<comment type="similarity">
    <text evidence="1">Belongs to the 'phage' integrase family.</text>
</comment>
<dbReference type="OrthoDB" id="3773913at2"/>
<sequence>MWKFRVRWKEPGTGRRPVEEFDSVDDALDFLAHLRLAKRRGVLADLTRGDTSLAEFFETEYWPKDAKRNLALNTRKSYLSVWYVHLKPRLGHLQMRQLNPPTVQIFREQMEEDGVGTSTTKRAMAILQAVCRYALSKGEIVSNPVKDVRKPTVRRALAVHAIAPAQVETLRTLLLDGYVELRPQADGTAKQVRHAPDPVAAMLVSLLAYEGLRPEEALALEDRHAGKATLLIEQKNIDGQIEAGQKTGKPPRSPALWAPVRTDLASYRLATRRRTARDGRQFLIQRADGEPWREYDYRNWRKRVFKPAVAAAGLPITRPYDLRHACASLMIHAGKPLTEIAEHLGNSVAVLSQTYSHVIKDMRDEPSAPVSETIVSARAASRLISA</sequence>
<dbReference type="InterPro" id="IPR053876">
    <property type="entry name" value="Phage_int_M"/>
</dbReference>
<dbReference type="InterPro" id="IPR011010">
    <property type="entry name" value="DNA_brk_join_enz"/>
</dbReference>
<dbReference type="InterPro" id="IPR050090">
    <property type="entry name" value="Tyrosine_recombinase_XerCD"/>
</dbReference>
<dbReference type="Gene3D" id="1.10.443.10">
    <property type="entry name" value="Intergrase catalytic core"/>
    <property type="match status" value="1"/>
</dbReference>
<feature type="domain" description="Core-binding (CB)" evidence="6">
    <location>
        <begin position="48"/>
        <end position="135"/>
    </location>
</feature>
<gene>
    <name evidence="7" type="ORF">C8N24_2840</name>
</gene>
<dbReference type="Pfam" id="PF22022">
    <property type="entry name" value="Phage_int_M"/>
    <property type="match status" value="1"/>
</dbReference>
<evidence type="ECO:0000256" key="3">
    <source>
        <dbReference type="ARBA" id="ARBA00023172"/>
    </source>
</evidence>
<dbReference type="InterPro" id="IPR010998">
    <property type="entry name" value="Integrase_recombinase_N"/>
</dbReference>
<dbReference type="AlphaFoldDB" id="A0A660LGL8"/>
<proteinExistence type="inferred from homology"/>